<dbReference type="AlphaFoldDB" id="A0A7W5UFF4"/>
<reference evidence="3 4" key="1">
    <citation type="submission" date="2020-08" db="EMBL/GenBank/DDBJ databases">
        <title>Genomic Encyclopedia of Type Strains, Phase IV (KMG-IV): sequencing the most valuable type-strain genomes for metagenomic binning, comparative biology and taxonomic classification.</title>
        <authorList>
            <person name="Goeker M."/>
        </authorList>
    </citation>
    <scope>NUCLEOTIDE SEQUENCE [LARGE SCALE GENOMIC DNA]</scope>
    <source>
        <strain evidence="3 4">DSM 22548</strain>
    </source>
</reference>
<proteinExistence type="predicted"/>
<feature type="region of interest" description="Disordered" evidence="1">
    <location>
        <begin position="208"/>
        <end position="317"/>
    </location>
</feature>
<sequence length="317" mass="36114">MKKSLLFLSFACIGVIGGYAQDDVYFVPNGQETNENESNSSYQRIEKDNNSTWYEGRRSKRSVDEYNRRGPRSKSSDSAYYGSEDYDPDGEYTARIVRFHSPRMVIVASPYYWDFYDSYLYDPWFSSSWYWNSRWGWSGRYGWYDPWSSWTWGGYYNPYNPYWGWSYSYWGWGNPYWNYYTWNSGLRGWRDTNRGGWGGRRDFDARKTSASVSGSRGSFAGRRTGFEGTTMSNNRSFGNRSNASSNNRSFGNRSFESQQQPQRQSVPRMETSPNRSFGQPAGGSFGGGRSFGNSSGGFSTGGGGSVGGSGGGRTFGR</sequence>
<dbReference type="Proteomes" id="UP000541425">
    <property type="component" value="Unassembled WGS sequence"/>
</dbReference>
<dbReference type="EMBL" id="JACICA010000008">
    <property type="protein sequence ID" value="MBB3703188.1"/>
    <property type="molecule type" value="Genomic_DNA"/>
</dbReference>
<feature type="compositionally biased region" description="Gly residues" evidence="1">
    <location>
        <begin position="280"/>
        <end position="317"/>
    </location>
</feature>
<dbReference type="RefSeq" id="WP_183697299.1">
    <property type="nucleotide sequence ID" value="NZ_JACICA010000008.1"/>
</dbReference>
<evidence type="ECO:0000313" key="4">
    <source>
        <dbReference type="Proteomes" id="UP000541425"/>
    </source>
</evidence>
<feature type="region of interest" description="Disordered" evidence="1">
    <location>
        <begin position="64"/>
        <end position="83"/>
    </location>
</feature>
<comment type="caution">
    <text evidence="3">The sequence shown here is derived from an EMBL/GenBank/DDBJ whole genome shotgun (WGS) entry which is preliminary data.</text>
</comment>
<organism evidence="3 4">
    <name type="scientific">Alloprevotella rava</name>
    <dbReference type="NCBI Taxonomy" id="671218"/>
    <lineage>
        <taxon>Bacteria</taxon>
        <taxon>Pseudomonadati</taxon>
        <taxon>Bacteroidota</taxon>
        <taxon>Bacteroidia</taxon>
        <taxon>Bacteroidales</taxon>
        <taxon>Prevotellaceae</taxon>
        <taxon>Alloprevotella</taxon>
    </lineage>
</organism>
<name>A0A7W5UFF4_9BACT</name>
<feature type="signal peptide" evidence="2">
    <location>
        <begin position="1"/>
        <end position="20"/>
    </location>
</feature>
<accession>A0A7W5UFF4</accession>
<protein>
    <submittedName>
        <fullName evidence="3">Uncharacterized protein</fullName>
    </submittedName>
</protein>
<keyword evidence="2" id="KW-0732">Signal</keyword>
<evidence type="ECO:0000256" key="1">
    <source>
        <dbReference type="SAM" id="MobiDB-lite"/>
    </source>
</evidence>
<feature type="chain" id="PRO_5030960594" evidence="2">
    <location>
        <begin position="21"/>
        <end position="317"/>
    </location>
</feature>
<evidence type="ECO:0000313" key="3">
    <source>
        <dbReference type="EMBL" id="MBB3703188.1"/>
    </source>
</evidence>
<feature type="compositionally biased region" description="Low complexity" evidence="1">
    <location>
        <begin position="232"/>
        <end position="268"/>
    </location>
</feature>
<gene>
    <name evidence="3" type="ORF">FHS60_001666</name>
</gene>
<evidence type="ECO:0000256" key="2">
    <source>
        <dbReference type="SAM" id="SignalP"/>
    </source>
</evidence>